<dbReference type="RefSeq" id="XP_022339943.1">
    <property type="nucleotide sequence ID" value="XM_022484235.1"/>
</dbReference>
<keyword evidence="2" id="KW-0805">Transcription regulation</keyword>
<dbReference type="GO" id="GO:0005634">
    <property type="term" value="C:nucleus"/>
    <property type="evidence" value="ECO:0007669"/>
    <property type="project" value="UniProtKB-SubCell"/>
</dbReference>
<dbReference type="GO" id="GO:0000981">
    <property type="term" value="F:DNA-binding transcription factor activity, RNA polymerase II-specific"/>
    <property type="evidence" value="ECO:0007669"/>
    <property type="project" value="TreeGrafter"/>
</dbReference>
<dbReference type="Gene3D" id="4.10.280.10">
    <property type="entry name" value="Helix-loop-helix DNA-binding domain"/>
    <property type="match status" value="1"/>
</dbReference>
<keyword evidence="4" id="KW-0804">Transcription</keyword>
<organism evidence="8 9">
    <name type="scientific">Crassostrea virginica</name>
    <name type="common">Eastern oyster</name>
    <dbReference type="NCBI Taxonomy" id="6565"/>
    <lineage>
        <taxon>Eukaryota</taxon>
        <taxon>Metazoa</taxon>
        <taxon>Spiralia</taxon>
        <taxon>Lophotrochozoa</taxon>
        <taxon>Mollusca</taxon>
        <taxon>Bivalvia</taxon>
        <taxon>Autobranchia</taxon>
        <taxon>Pteriomorphia</taxon>
        <taxon>Ostreida</taxon>
        <taxon>Ostreoidea</taxon>
        <taxon>Ostreidae</taxon>
        <taxon>Crassostrea</taxon>
    </lineage>
</organism>
<dbReference type="CDD" id="cd11401">
    <property type="entry name" value="bHLHzip_Mad"/>
    <property type="match status" value="1"/>
</dbReference>
<feature type="domain" description="BHLH" evidence="7">
    <location>
        <begin position="53"/>
        <end position="105"/>
    </location>
</feature>
<dbReference type="PROSITE" id="PS50888">
    <property type="entry name" value="BHLH"/>
    <property type="match status" value="1"/>
</dbReference>
<dbReference type="Pfam" id="PF00010">
    <property type="entry name" value="HLH"/>
    <property type="match status" value="1"/>
</dbReference>
<dbReference type="AlphaFoldDB" id="A0A8B8EK91"/>
<name>A0A8B8EK91_CRAVI</name>
<evidence type="ECO:0000256" key="2">
    <source>
        <dbReference type="ARBA" id="ARBA00023015"/>
    </source>
</evidence>
<keyword evidence="3" id="KW-0238">DNA-binding</keyword>
<dbReference type="OrthoDB" id="5920083at2759"/>
<dbReference type="SUPFAM" id="SSF47459">
    <property type="entry name" value="HLH, helix-loop-helix DNA-binding domain"/>
    <property type="match status" value="1"/>
</dbReference>
<proteinExistence type="predicted"/>
<dbReference type="GO" id="GO:0000978">
    <property type="term" value="F:RNA polymerase II cis-regulatory region sequence-specific DNA binding"/>
    <property type="evidence" value="ECO:0007669"/>
    <property type="project" value="TreeGrafter"/>
</dbReference>
<keyword evidence="5" id="KW-0539">Nucleus</keyword>
<evidence type="ECO:0000313" key="9">
    <source>
        <dbReference type="RefSeq" id="XP_022339943.1"/>
    </source>
</evidence>
<dbReference type="KEGG" id="cvn:111134814"/>
<sequence>MENSGVFNIEQLIQAAEYLDRREREAEHGYASTAPMPEFLSSKRKTKPKKSQGNRSTHNELEKNRRAHLRYCLEKLKDIVPVGSESSRHTTLGLLTKAKSFIRMLEDREKKNHTVKVQLKREQQQLQKRLESLMQGQYRRQERSISECSTTTNSTTSSNSETDEVDILGYGSSPSDTDESCGSDGYSIDSKRLVLNSSPYSESL</sequence>
<evidence type="ECO:0000256" key="6">
    <source>
        <dbReference type="SAM" id="MobiDB-lite"/>
    </source>
</evidence>
<evidence type="ECO:0000256" key="5">
    <source>
        <dbReference type="ARBA" id="ARBA00023242"/>
    </source>
</evidence>
<dbReference type="PANTHER" id="PTHR11969:SF54">
    <property type="entry name" value="MAD-LIKE PROTEIN 1"/>
    <property type="match status" value="1"/>
</dbReference>
<feature type="region of interest" description="Disordered" evidence="6">
    <location>
        <begin position="133"/>
        <end position="188"/>
    </location>
</feature>
<keyword evidence="8" id="KW-1185">Reference proteome</keyword>
<comment type="subcellular location">
    <subcellularLocation>
        <location evidence="1">Nucleus</location>
    </subcellularLocation>
</comment>
<gene>
    <name evidence="9" type="primary">LOC111134814</name>
</gene>
<reference evidence="9" key="1">
    <citation type="submission" date="2025-08" db="UniProtKB">
        <authorList>
            <consortium name="RefSeq"/>
        </authorList>
    </citation>
    <scope>IDENTIFICATION</scope>
    <source>
        <tissue evidence="9">Whole sample</tissue>
    </source>
</reference>
<feature type="compositionally biased region" description="Low complexity" evidence="6">
    <location>
        <begin position="146"/>
        <end position="160"/>
    </location>
</feature>
<feature type="compositionally biased region" description="Basic residues" evidence="6">
    <location>
        <begin position="42"/>
        <end position="52"/>
    </location>
</feature>
<evidence type="ECO:0000256" key="1">
    <source>
        <dbReference type="ARBA" id="ARBA00004123"/>
    </source>
</evidence>
<feature type="region of interest" description="Disordered" evidence="6">
    <location>
        <begin position="24"/>
        <end position="64"/>
    </location>
</feature>
<dbReference type="InterPro" id="IPR011598">
    <property type="entry name" value="bHLH_dom"/>
</dbReference>
<dbReference type="GeneID" id="111134814"/>
<dbReference type="Proteomes" id="UP000694844">
    <property type="component" value="Chromosome 5"/>
</dbReference>
<dbReference type="GO" id="GO:0046983">
    <property type="term" value="F:protein dimerization activity"/>
    <property type="evidence" value="ECO:0007669"/>
    <property type="project" value="InterPro"/>
</dbReference>
<evidence type="ECO:0000259" key="7">
    <source>
        <dbReference type="PROSITE" id="PS50888"/>
    </source>
</evidence>
<evidence type="ECO:0000256" key="4">
    <source>
        <dbReference type="ARBA" id="ARBA00023163"/>
    </source>
</evidence>
<dbReference type="SMART" id="SM00353">
    <property type="entry name" value="HLH"/>
    <property type="match status" value="1"/>
</dbReference>
<dbReference type="InterPro" id="IPR036638">
    <property type="entry name" value="HLH_DNA-bd_sf"/>
</dbReference>
<evidence type="ECO:0000313" key="8">
    <source>
        <dbReference type="Proteomes" id="UP000694844"/>
    </source>
</evidence>
<evidence type="ECO:0000256" key="3">
    <source>
        <dbReference type="ARBA" id="ARBA00023125"/>
    </source>
</evidence>
<protein>
    <submittedName>
        <fullName evidence="9">Max dimerization protein 1-like</fullName>
    </submittedName>
</protein>
<accession>A0A8B8EK91</accession>
<dbReference type="PANTHER" id="PTHR11969">
    <property type="entry name" value="MAX DIMERIZATION, MAD"/>
    <property type="match status" value="1"/>
</dbReference>